<feature type="non-terminal residue" evidence="1">
    <location>
        <position position="1"/>
    </location>
</feature>
<dbReference type="PANTHER" id="PTHR37507">
    <property type="entry name" value="SPORULATION PROTEIN YDCC"/>
    <property type="match status" value="1"/>
</dbReference>
<dbReference type="EMBL" id="BARS01002844">
    <property type="protein sequence ID" value="GAF73674.1"/>
    <property type="molecule type" value="Genomic_DNA"/>
</dbReference>
<proteinExistence type="predicted"/>
<accession>X0RXX7</accession>
<evidence type="ECO:0000313" key="1">
    <source>
        <dbReference type="EMBL" id="GAF73674.1"/>
    </source>
</evidence>
<comment type="caution">
    <text evidence="1">The sequence shown here is derived from an EMBL/GenBank/DDBJ whole genome shotgun (WGS) entry which is preliminary data.</text>
</comment>
<reference evidence="1" key="1">
    <citation type="journal article" date="2014" name="Front. Microbiol.">
        <title>High frequency of phylogenetically diverse reductive dehalogenase-homologous genes in deep subseafloor sedimentary metagenomes.</title>
        <authorList>
            <person name="Kawai M."/>
            <person name="Futagami T."/>
            <person name="Toyoda A."/>
            <person name="Takaki Y."/>
            <person name="Nishi S."/>
            <person name="Hori S."/>
            <person name="Arai W."/>
            <person name="Tsubouchi T."/>
            <person name="Morono Y."/>
            <person name="Uchiyama I."/>
            <person name="Ito T."/>
            <person name="Fujiyama A."/>
            <person name="Inagaki F."/>
            <person name="Takami H."/>
        </authorList>
    </citation>
    <scope>NUCLEOTIDE SEQUENCE</scope>
    <source>
        <strain evidence="1">Expedition CK06-06</strain>
    </source>
</reference>
<protein>
    <recommendedName>
        <fullName evidence="2">Outer membrane lipoprotein carrier protein LolA</fullName>
    </recommendedName>
</protein>
<organism evidence="1">
    <name type="scientific">marine sediment metagenome</name>
    <dbReference type="NCBI Taxonomy" id="412755"/>
    <lineage>
        <taxon>unclassified sequences</taxon>
        <taxon>metagenomes</taxon>
        <taxon>ecological metagenomes</taxon>
    </lineage>
</organism>
<dbReference type="Gene3D" id="2.50.20.10">
    <property type="entry name" value="Lipoprotein localisation LolA/LolB/LppX"/>
    <property type="match status" value="1"/>
</dbReference>
<dbReference type="AlphaFoldDB" id="X0RXX7"/>
<dbReference type="PANTHER" id="PTHR37507:SF2">
    <property type="entry name" value="SPORULATION PROTEIN YDCC"/>
    <property type="match status" value="1"/>
</dbReference>
<dbReference type="InterPro" id="IPR029046">
    <property type="entry name" value="LolA/LolB/LppX"/>
</dbReference>
<dbReference type="SUPFAM" id="SSF89392">
    <property type="entry name" value="Prokaryotic lipoproteins and lipoprotein localization factors"/>
    <property type="match status" value="1"/>
</dbReference>
<name>X0RXX7_9ZZZZ</name>
<evidence type="ECO:0008006" key="2">
    <source>
        <dbReference type="Google" id="ProtNLM"/>
    </source>
</evidence>
<dbReference type="InterPro" id="IPR052944">
    <property type="entry name" value="Sporulation_related"/>
</dbReference>
<gene>
    <name evidence="1" type="ORF">S01H1_05459</name>
</gene>
<sequence>NMKKNSTLTLLPDEKVEEQAAYVIESKPKSPGPQPMAKSKMFFAKDSGIMIKMVGLDAEGKAIMTMNVKDVKLNPEISPDRFVFKAPEGVEVMDMTGS</sequence>